<keyword evidence="2 4" id="KW-0238">DNA-binding</keyword>
<sequence>MSDTEISSRGRGRPRAFDIEQATQKAQALFHEHGYDAVSVAALSEALGINPPSFYAAFGSKAGLFDRVLRRYAESALPLDDILAPGRPIARALGELLETAARIYAADPAAPGCLVLEAARAGPAGGCRNAALPYRSAARSKVRAFIAAGHPHIADTLADYVDVTMSGLSASARERWSVDRLVAVARTAALAIPPALAADA</sequence>
<dbReference type="PANTHER" id="PTHR47506">
    <property type="entry name" value="TRANSCRIPTIONAL REGULATORY PROTEIN"/>
    <property type="match status" value="1"/>
</dbReference>
<dbReference type="InterPro" id="IPR009057">
    <property type="entry name" value="Homeodomain-like_sf"/>
</dbReference>
<evidence type="ECO:0000259" key="5">
    <source>
        <dbReference type="PROSITE" id="PS50977"/>
    </source>
</evidence>
<dbReference type="SUPFAM" id="SSF46689">
    <property type="entry name" value="Homeodomain-like"/>
    <property type="match status" value="1"/>
</dbReference>
<keyword evidence="1" id="KW-0805">Transcription regulation</keyword>
<proteinExistence type="predicted"/>
<dbReference type="PROSITE" id="PS01081">
    <property type="entry name" value="HTH_TETR_1"/>
    <property type="match status" value="1"/>
</dbReference>
<evidence type="ECO:0000313" key="7">
    <source>
        <dbReference type="Proteomes" id="UP000249066"/>
    </source>
</evidence>
<dbReference type="GO" id="GO:0003677">
    <property type="term" value="F:DNA binding"/>
    <property type="evidence" value="ECO:0007669"/>
    <property type="project" value="UniProtKB-UniRule"/>
</dbReference>
<evidence type="ECO:0000256" key="2">
    <source>
        <dbReference type="ARBA" id="ARBA00023125"/>
    </source>
</evidence>
<name>A0A2W5ACJ1_9SPHN</name>
<comment type="caution">
    <text evidence="6">The sequence shown here is derived from an EMBL/GenBank/DDBJ whole genome shotgun (WGS) entry which is preliminary data.</text>
</comment>
<dbReference type="SUPFAM" id="SSF48498">
    <property type="entry name" value="Tetracyclin repressor-like, C-terminal domain"/>
    <property type="match status" value="1"/>
</dbReference>
<dbReference type="Proteomes" id="UP000249066">
    <property type="component" value="Unassembled WGS sequence"/>
</dbReference>
<evidence type="ECO:0000256" key="3">
    <source>
        <dbReference type="ARBA" id="ARBA00023163"/>
    </source>
</evidence>
<dbReference type="EMBL" id="QFNN01000019">
    <property type="protein sequence ID" value="PZO90857.1"/>
    <property type="molecule type" value="Genomic_DNA"/>
</dbReference>
<dbReference type="InterPro" id="IPR023772">
    <property type="entry name" value="DNA-bd_HTH_TetR-type_CS"/>
</dbReference>
<dbReference type="Gene3D" id="1.10.357.10">
    <property type="entry name" value="Tetracycline Repressor, domain 2"/>
    <property type="match status" value="1"/>
</dbReference>
<gene>
    <name evidence="6" type="ORF">DI623_05405</name>
</gene>
<dbReference type="InterPro" id="IPR001647">
    <property type="entry name" value="HTH_TetR"/>
</dbReference>
<dbReference type="PANTHER" id="PTHR47506:SF1">
    <property type="entry name" value="HTH-TYPE TRANSCRIPTIONAL REGULATOR YJDC"/>
    <property type="match status" value="1"/>
</dbReference>
<dbReference type="PROSITE" id="PS50977">
    <property type="entry name" value="HTH_TETR_2"/>
    <property type="match status" value="1"/>
</dbReference>
<feature type="domain" description="HTH tetR-type" evidence="5">
    <location>
        <begin position="16"/>
        <end position="76"/>
    </location>
</feature>
<dbReference type="AlphaFoldDB" id="A0A2W5ACJ1"/>
<keyword evidence="3" id="KW-0804">Transcription</keyword>
<dbReference type="Gene3D" id="1.10.10.60">
    <property type="entry name" value="Homeodomain-like"/>
    <property type="match status" value="1"/>
</dbReference>
<evidence type="ECO:0000313" key="6">
    <source>
        <dbReference type="EMBL" id="PZO90857.1"/>
    </source>
</evidence>
<dbReference type="InterPro" id="IPR036271">
    <property type="entry name" value="Tet_transcr_reg_TetR-rel_C_sf"/>
</dbReference>
<organism evidence="6 7">
    <name type="scientific">Sphingomonas sanxanigenens</name>
    <dbReference type="NCBI Taxonomy" id="397260"/>
    <lineage>
        <taxon>Bacteria</taxon>
        <taxon>Pseudomonadati</taxon>
        <taxon>Pseudomonadota</taxon>
        <taxon>Alphaproteobacteria</taxon>
        <taxon>Sphingomonadales</taxon>
        <taxon>Sphingomonadaceae</taxon>
        <taxon>Sphingomonas</taxon>
    </lineage>
</organism>
<dbReference type="Pfam" id="PF00440">
    <property type="entry name" value="TetR_N"/>
    <property type="match status" value="1"/>
</dbReference>
<evidence type="ECO:0000256" key="4">
    <source>
        <dbReference type="PROSITE-ProRule" id="PRU00335"/>
    </source>
</evidence>
<reference evidence="6 7" key="1">
    <citation type="submission" date="2017-08" db="EMBL/GenBank/DDBJ databases">
        <title>Infants hospitalized years apart are colonized by the same room-sourced microbial strains.</title>
        <authorList>
            <person name="Brooks B."/>
            <person name="Olm M.R."/>
            <person name="Firek B.A."/>
            <person name="Baker R."/>
            <person name="Thomas B.C."/>
            <person name="Morowitz M.J."/>
            <person name="Banfield J.F."/>
        </authorList>
    </citation>
    <scope>NUCLEOTIDE SEQUENCE [LARGE SCALE GENOMIC DNA]</scope>
    <source>
        <strain evidence="6">S2_018_000_R2_101</strain>
    </source>
</reference>
<protein>
    <submittedName>
        <fullName evidence="6">TetR/AcrR family transcriptional regulator</fullName>
    </submittedName>
</protein>
<accession>A0A2W5ACJ1</accession>
<feature type="DNA-binding region" description="H-T-H motif" evidence="4">
    <location>
        <begin position="39"/>
        <end position="58"/>
    </location>
</feature>
<evidence type="ECO:0000256" key="1">
    <source>
        <dbReference type="ARBA" id="ARBA00023015"/>
    </source>
</evidence>